<sequence length="438" mass="47239">MVSGCSGSKNDNGGASNSGSSGNTANSGASASDKPYAGVKIRALMEGHPTSEALLEMLPEFEAETGIKVELEIVPYSDLTSKALLNFASKTGAYDIVMDDVVKAYGYENMGYIEPLDSYISNPELNRYYDGSDFVPQYLNAMMINGKQYGLPVYGESTFLMYRKDLFEEYGIEVPTTFEELEEAAKTVYEKSGGKIAGITLRGEQGIQNVYVWAGFLWGFGGQWFDENGRSVINSPEAVEALETYARLLRNYGPQGVANFGWQENRLLFQQGQAAMTIDATVNGAYNEDPSESNIVGKVGYAPVPVKAGADLKGGSSSLAVHGLFLASDSKNKEAAWLFMSWATAKEQQIKSFQIAPNAGVSSLAAMETPEFAEKYGAFKDGMLEAIANGNIEYLPQVPESNEIINNTGIAISKALFGQDAKAALDEANDLNNKAMGK</sequence>
<name>A0A1Y3PH12_9BACI</name>
<dbReference type="PANTHER" id="PTHR43649:SF12">
    <property type="entry name" value="DIACETYLCHITOBIOSE BINDING PROTEIN DASA"/>
    <property type="match status" value="1"/>
</dbReference>
<feature type="region of interest" description="Disordered" evidence="1">
    <location>
        <begin position="1"/>
        <end position="33"/>
    </location>
</feature>
<dbReference type="AlphaFoldDB" id="A0A1Y3PH12"/>
<dbReference type="SUPFAM" id="SSF53850">
    <property type="entry name" value="Periplasmic binding protein-like II"/>
    <property type="match status" value="1"/>
</dbReference>
<reference evidence="3" key="1">
    <citation type="submission" date="2016-06" db="EMBL/GenBank/DDBJ databases">
        <authorList>
            <person name="Nascimento L."/>
            <person name="Pereira R.V."/>
            <person name="Martins L.F."/>
            <person name="Quaggio R.B."/>
            <person name="Silva A.M."/>
            <person name="Setubal J.C."/>
        </authorList>
    </citation>
    <scope>NUCLEOTIDE SEQUENCE [LARGE SCALE GENOMIC DNA]</scope>
</reference>
<evidence type="ECO:0000313" key="3">
    <source>
        <dbReference type="Proteomes" id="UP000196475"/>
    </source>
</evidence>
<organism evidence="2 3">
    <name type="scientific">Bacillus thermozeamaize</name>
    <dbReference type="NCBI Taxonomy" id="230954"/>
    <lineage>
        <taxon>Bacteria</taxon>
        <taxon>Bacillati</taxon>
        <taxon>Bacillota</taxon>
        <taxon>Bacilli</taxon>
        <taxon>Bacillales</taxon>
        <taxon>Bacillaceae</taxon>
        <taxon>Bacillus</taxon>
    </lineage>
</organism>
<dbReference type="Pfam" id="PF01547">
    <property type="entry name" value="SBP_bac_1"/>
    <property type="match status" value="1"/>
</dbReference>
<dbReference type="InterPro" id="IPR006059">
    <property type="entry name" value="SBP"/>
</dbReference>
<accession>A0A1Y3PH12</accession>
<evidence type="ECO:0000313" key="2">
    <source>
        <dbReference type="EMBL" id="OUM85447.1"/>
    </source>
</evidence>
<dbReference type="Proteomes" id="UP000196475">
    <property type="component" value="Unassembled WGS sequence"/>
</dbReference>
<dbReference type="Gene3D" id="3.40.190.10">
    <property type="entry name" value="Periplasmic binding protein-like II"/>
    <property type="match status" value="2"/>
</dbReference>
<comment type="caution">
    <text evidence="2">The sequence shown here is derived from an EMBL/GenBank/DDBJ whole genome shotgun (WGS) entry which is preliminary data.</text>
</comment>
<dbReference type="EMBL" id="LZRT01000102">
    <property type="protein sequence ID" value="OUM85447.1"/>
    <property type="molecule type" value="Genomic_DNA"/>
</dbReference>
<gene>
    <name evidence="2" type="ORF">BAA01_12915</name>
</gene>
<dbReference type="CDD" id="cd13585">
    <property type="entry name" value="PBP2_TMBP_like"/>
    <property type="match status" value="1"/>
</dbReference>
<protein>
    <submittedName>
        <fullName evidence="2">Sugar ABC transporter substrate-binding protein</fullName>
    </submittedName>
</protein>
<dbReference type="InterPro" id="IPR050490">
    <property type="entry name" value="Bact_solute-bd_prot1"/>
</dbReference>
<evidence type="ECO:0000256" key="1">
    <source>
        <dbReference type="SAM" id="MobiDB-lite"/>
    </source>
</evidence>
<feature type="compositionally biased region" description="Low complexity" evidence="1">
    <location>
        <begin position="1"/>
        <end position="32"/>
    </location>
</feature>
<dbReference type="PANTHER" id="PTHR43649">
    <property type="entry name" value="ARABINOSE-BINDING PROTEIN-RELATED"/>
    <property type="match status" value="1"/>
</dbReference>
<proteinExistence type="predicted"/>